<keyword evidence="3" id="KW-1133">Transmembrane helix</keyword>
<dbReference type="InterPro" id="IPR029058">
    <property type="entry name" value="AB_hydrolase_fold"/>
</dbReference>
<keyword evidence="1" id="KW-0378">Hydrolase</keyword>
<name>A0A1B1BP32_9MICO</name>
<dbReference type="AlphaFoldDB" id="A0A1B1BP32"/>
<dbReference type="GO" id="GO:0016787">
    <property type="term" value="F:hydrolase activity"/>
    <property type="evidence" value="ECO:0007669"/>
    <property type="project" value="UniProtKB-KW"/>
</dbReference>
<dbReference type="STRING" id="670052.PA27867_3193"/>
<dbReference type="EMBL" id="CP016282">
    <property type="protein sequence ID" value="ANP74123.1"/>
    <property type="molecule type" value="Genomic_DNA"/>
</dbReference>
<keyword evidence="6" id="KW-1185">Reference proteome</keyword>
<dbReference type="InterPro" id="IPR049492">
    <property type="entry name" value="BD-FAE-like_dom"/>
</dbReference>
<dbReference type="KEGG" id="cart:PA27867_3193"/>
<dbReference type="OrthoDB" id="9803828at2"/>
<evidence type="ECO:0000256" key="3">
    <source>
        <dbReference type="SAM" id="Phobius"/>
    </source>
</evidence>
<feature type="region of interest" description="Disordered" evidence="2">
    <location>
        <begin position="101"/>
        <end position="157"/>
    </location>
</feature>
<feature type="compositionally biased region" description="Low complexity" evidence="2">
    <location>
        <begin position="148"/>
        <end position="157"/>
    </location>
</feature>
<protein>
    <recommendedName>
        <fullName evidence="4">BD-FAE-like domain-containing protein</fullName>
    </recommendedName>
</protein>
<evidence type="ECO:0000313" key="6">
    <source>
        <dbReference type="Proteomes" id="UP000092582"/>
    </source>
</evidence>
<evidence type="ECO:0000256" key="1">
    <source>
        <dbReference type="ARBA" id="ARBA00022801"/>
    </source>
</evidence>
<dbReference type="Gene3D" id="3.40.50.1820">
    <property type="entry name" value="alpha/beta hydrolase"/>
    <property type="match status" value="1"/>
</dbReference>
<dbReference type="PANTHER" id="PTHR48081">
    <property type="entry name" value="AB HYDROLASE SUPERFAMILY PROTEIN C4A8.06C"/>
    <property type="match status" value="1"/>
</dbReference>
<evidence type="ECO:0000259" key="4">
    <source>
        <dbReference type="Pfam" id="PF20434"/>
    </source>
</evidence>
<accession>A0A1B1BP32</accession>
<dbReference type="SUPFAM" id="SSF53474">
    <property type="entry name" value="alpha/beta-Hydrolases"/>
    <property type="match status" value="1"/>
</dbReference>
<evidence type="ECO:0000256" key="2">
    <source>
        <dbReference type="SAM" id="MobiDB-lite"/>
    </source>
</evidence>
<reference evidence="5 6" key="1">
    <citation type="submission" date="2016-06" db="EMBL/GenBank/DDBJ databases">
        <title>Genome sequencing of Cryobacterium arcticum PAMC 27867.</title>
        <authorList>
            <person name="Lee J."/>
            <person name="Kim O.-S."/>
        </authorList>
    </citation>
    <scope>NUCLEOTIDE SEQUENCE [LARGE SCALE GENOMIC DNA]</scope>
    <source>
        <strain evidence="5 6">PAMC 27867</strain>
    </source>
</reference>
<evidence type="ECO:0000313" key="5">
    <source>
        <dbReference type="EMBL" id="ANP74123.1"/>
    </source>
</evidence>
<feature type="domain" description="BD-FAE-like" evidence="4">
    <location>
        <begin position="160"/>
        <end position="348"/>
    </location>
</feature>
<proteinExistence type="predicted"/>
<dbReference type="Proteomes" id="UP000092582">
    <property type="component" value="Chromosome 1"/>
</dbReference>
<dbReference type="Pfam" id="PF20434">
    <property type="entry name" value="BD-FAE"/>
    <property type="match status" value="1"/>
</dbReference>
<organism evidence="5 6">
    <name type="scientific">Cryobacterium arcticum</name>
    <dbReference type="NCBI Taxonomy" id="670052"/>
    <lineage>
        <taxon>Bacteria</taxon>
        <taxon>Bacillati</taxon>
        <taxon>Actinomycetota</taxon>
        <taxon>Actinomycetes</taxon>
        <taxon>Micrococcales</taxon>
        <taxon>Microbacteriaceae</taxon>
        <taxon>Cryobacterium</taxon>
    </lineage>
</organism>
<dbReference type="RefSeq" id="WP_066598052.1">
    <property type="nucleotide sequence ID" value="NZ_CP016282.1"/>
</dbReference>
<sequence length="389" mass="39110">MSTGRRTIGLGSRRFIILSVALVGGMAVVAAALLGGFHWNLRPVAPAQAGGTASEVDTTAVVGIRTFVAPGDAVIDEDVVYATEPDGTQLTLDVCSPPAAVDPVTASDAPTATGDGDAANADAATDAGADAATGTADAGSEVSAGTDPSASTEAPAEPALLPAVLSIHGGSWARGDKANSDWRNVCEWLAAEGFVGFSVNYRLVPAVSFPAAIDDLGRAVEWMRANAGSYGVDPDRIGAFGGSAGGNLAALLGARGRGSLTEGARVAAVAELSGPVDLSYEGIVVSGGSSGLERIVLDYLDCASLLDCPAARDASAVRSLDRTDPPVFIGSSTEEFIPLSQSTGFAADLDALGIANQLVTVPGSLHSIGILDAGMRAEVAAFLHRYLGT</sequence>
<feature type="compositionally biased region" description="Low complexity" evidence="2">
    <location>
        <begin position="105"/>
        <end position="139"/>
    </location>
</feature>
<dbReference type="PANTHER" id="PTHR48081:SF13">
    <property type="entry name" value="ALPHA_BETA HYDROLASE"/>
    <property type="match status" value="1"/>
</dbReference>
<keyword evidence="3" id="KW-0472">Membrane</keyword>
<gene>
    <name evidence="5" type="ORF">PA27867_3193</name>
</gene>
<keyword evidence="3" id="KW-0812">Transmembrane</keyword>
<dbReference type="InterPro" id="IPR050300">
    <property type="entry name" value="GDXG_lipolytic_enzyme"/>
</dbReference>
<feature type="transmembrane region" description="Helical" evidence="3">
    <location>
        <begin position="15"/>
        <end position="39"/>
    </location>
</feature>